<feature type="domain" description="PilZ" evidence="5">
    <location>
        <begin position="173"/>
        <end position="286"/>
    </location>
</feature>
<evidence type="ECO:0000256" key="2">
    <source>
        <dbReference type="ARBA" id="ARBA00022741"/>
    </source>
</evidence>
<dbReference type="InterPro" id="IPR009926">
    <property type="entry name" value="T3SS_YcgR_PilZN"/>
</dbReference>
<evidence type="ECO:0000256" key="1">
    <source>
        <dbReference type="ARBA" id="ARBA00022636"/>
    </source>
</evidence>
<evidence type="ECO:0000256" key="3">
    <source>
        <dbReference type="ARBA" id="ARBA00023143"/>
    </source>
</evidence>
<keyword evidence="7" id="KW-0282">Flagellum</keyword>
<sequence>MIWTRCCPARAKPCTEHRPTVFQRAAREPARPPGRNRPSRMSSTPPPSTSPDSAASADSGDFRIQSPVEILGLLQRLQQEQTPLILSTPEGLSLSTRVCELDADKGRLLLDRPAAASPLPNLLGAQELTAVAYLDQIRLQFDLEGLMLLQAGPQASQDDLLRANLPQQLYRFQRRQAFRVRPTSRTPQAHVCVPGADEASPITLSLRVLDLSLGGLALLLPPGPAAPATGQLLQAVRVELDRHTRLMVDLRLQHVRPQTDGSRQLGLTFENLDPLAERDLQHYVEQAQKMARLLRKAQGTP</sequence>
<comment type="caution">
    <text evidence="7">The sequence shown here is derived from an EMBL/GenBank/DDBJ whole genome shotgun (WGS) entry which is preliminary data.</text>
</comment>
<dbReference type="SUPFAM" id="SSF141371">
    <property type="entry name" value="PilZ domain-like"/>
    <property type="match status" value="1"/>
</dbReference>
<keyword evidence="1" id="KW-0973">c-di-GMP</keyword>
<dbReference type="AlphaFoldDB" id="A0A2N8KRC0"/>
<dbReference type="GO" id="GO:0035438">
    <property type="term" value="F:cyclic-di-GMP binding"/>
    <property type="evidence" value="ECO:0007669"/>
    <property type="project" value="InterPro"/>
</dbReference>
<feature type="compositionally biased region" description="Basic and acidic residues" evidence="4">
    <location>
        <begin position="17"/>
        <end position="30"/>
    </location>
</feature>
<name>A0A2N8KRC0_9BURK</name>
<keyword evidence="7" id="KW-0969">Cilium</keyword>
<dbReference type="InterPro" id="IPR012349">
    <property type="entry name" value="Split_barrel_FMN-bd"/>
</dbReference>
<dbReference type="Pfam" id="PF07238">
    <property type="entry name" value="PilZ"/>
    <property type="match status" value="1"/>
</dbReference>
<dbReference type="OrthoDB" id="5572581at2"/>
<dbReference type="Pfam" id="PF07317">
    <property type="entry name" value="PilZN"/>
    <property type="match status" value="1"/>
</dbReference>
<keyword evidence="2" id="KW-0547">Nucleotide-binding</keyword>
<keyword evidence="8" id="KW-1185">Reference proteome</keyword>
<accession>A0A2N8KRC0</accession>
<dbReference type="InterPro" id="IPR009875">
    <property type="entry name" value="PilZ_domain"/>
</dbReference>
<protein>
    <submittedName>
        <fullName evidence="7">Flagellar brake protein</fullName>
    </submittedName>
</protein>
<reference evidence="7 8" key="1">
    <citation type="submission" date="2018-01" db="EMBL/GenBank/DDBJ databases">
        <title>Draft genome sequence of Paucibacter aquatile CR182 isolated from freshwater of the Nakdong River.</title>
        <authorList>
            <person name="Choi A."/>
            <person name="Chung E.J."/>
        </authorList>
    </citation>
    <scope>NUCLEOTIDE SEQUENCE [LARGE SCALE GENOMIC DNA]</scope>
    <source>
        <strain evidence="7 8">CR182</strain>
    </source>
</reference>
<gene>
    <name evidence="7" type="ORF">C1O66_19910</name>
</gene>
<keyword evidence="7" id="KW-0966">Cell projection</keyword>
<dbReference type="Proteomes" id="UP000235916">
    <property type="component" value="Unassembled WGS sequence"/>
</dbReference>
<evidence type="ECO:0000259" key="5">
    <source>
        <dbReference type="Pfam" id="PF07238"/>
    </source>
</evidence>
<dbReference type="EMBL" id="POSP01000004">
    <property type="protein sequence ID" value="PND36009.1"/>
    <property type="molecule type" value="Genomic_DNA"/>
</dbReference>
<feature type="domain" description="Type III secretion system flagellar brake protein YcgR PilZN" evidence="6">
    <location>
        <begin position="62"/>
        <end position="171"/>
    </location>
</feature>
<evidence type="ECO:0000313" key="8">
    <source>
        <dbReference type="Proteomes" id="UP000235916"/>
    </source>
</evidence>
<feature type="compositionally biased region" description="Low complexity" evidence="4">
    <location>
        <begin position="50"/>
        <end position="59"/>
    </location>
</feature>
<feature type="region of interest" description="Disordered" evidence="4">
    <location>
        <begin position="17"/>
        <end position="59"/>
    </location>
</feature>
<organism evidence="7 8">
    <name type="scientific">Kinneretia aquatilis</name>
    <dbReference type="NCBI Taxonomy" id="2070761"/>
    <lineage>
        <taxon>Bacteria</taxon>
        <taxon>Pseudomonadati</taxon>
        <taxon>Pseudomonadota</taxon>
        <taxon>Betaproteobacteria</taxon>
        <taxon>Burkholderiales</taxon>
        <taxon>Sphaerotilaceae</taxon>
        <taxon>Roseateles</taxon>
    </lineage>
</organism>
<keyword evidence="3" id="KW-0975">Bacterial flagellum</keyword>
<proteinExistence type="predicted"/>
<evidence type="ECO:0000256" key="4">
    <source>
        <dbReference type="SAM" id="MobiDB-lite"/>
    </source>
</evidence>
<evidence type="ECO:0000259" key="6">
    <source>
        <dbReference type="Pfam" id="PF07317"/>
    </source>
</evidence>
<dbReference type="Gene3D" id="2.30.110.10">
    <property type="entry name" value="Electron Transport, Fmn-binding Protein, Chain A"/>
    <property type="match status" value="1"/>
</dbReference>
<evidence type="ECO:0000313" key="7">
    <source>
        <dbReference type="EMBL" id="PND36009.1"/>
    </source>
</evidence>
<dbReference type="Gene3D" id="2.40.10.220">
    <property type="entry name" value="predicted glycosyltransferase like domains"/>
    <property type="match status" value="1"/>
</dbReference>